<feature type="signal peptide" evidence="2">
    <location>
        <begin position="1"/>
        <end position="26"/>
    </location>
</feature>
<dbReference type="AlphaFoldDB" id="A0AA41VTV1"/>
<organism evidence="3 4">
    <name type="scientific">Papaver nudicaule</name>
    <name type="common">Iceland poppy</name>
    <dbReference type="NCBI Taxonomy" id="74823"/>
    <lineage>
        <taxon>Eukaryota</taxon>
        <taxon>Viridiplantae</taxon>
        <taxon>Streptophyta</taxon>
        <taxon>Embryophyta</taxon>
        <taxon>Tracheophyta</taxon>
        <taxon>Spermatophyta</taxon>
        <taxon>Magnoliopsida</taxon>
        <taxon>Ranunculales</taxon>
        <taxon>Papaveraceae</taxon>
        <taxon>Papaveroideae</taxon>
        <taxon>Papaver</taxon>
    </lineage>
</organism>
<comment type="caution">
    <text evidence="3">The sequence shown here is derived from an EMBL/GenBank/DDBJ whole genome shotgun (WGS) entry which is preliminary data.</text>
</comment>
<dbReference type="EMBL" id="JAJJMA010289291">
    <property type="protein sequence ID" value="MCL7047093.1"/>
    <property type="molecule type" value="Genomic_DNA"/>
</dbReference>
<evidence type="ECO:0000313" key="3">
    <source>
        <dbReference type="EMBL" id="MCL7047093.1"/>
    </source>
</evidence>
<feature type="compositionally biased region" description="Gly residues" evidence="1">
    <location>
        <begin position="94"/>
        <end position="109"/>
    </location>
</feature>
<evidence type="ECO:0000256" key="1">
    <source>
        <dbReference type="SAM" id="MobiDB-lite"/>
    </source>
</evidence>
<dbReference type="PANTHER" id="PTHR34663">
    <property type="entry name" value="OS06G0637400 PROTEIN"/>
    <property type="match status" value="1"/>
</dbReference>
<keyword evidence="4" id="KW-1185">Reference proteome</keyword>
<protein>
    <submittedName>
        <fullName evidence="3">Uncharacterized protein</fullName>
    </submittedName>
</protein>
<sequence length="109" mass="11495">MARLVHKYFLLVLFLSCVIFVSSIQARQLNVLEDVFNCDDGNVIYEFTNNLDLGAIKKSGPSPRGIGHLSVATNTIGGKKSGPSPGIGHSYINGIGGKKNSGPSPGKGH</sequence>
<evidence type="ECO:0000256" key="2">
    <source>
        <dbReference type="SAM" id="SignalP"/>
    </source>
</evidence>
<dbReference type="Proteomes" id="UP001177140">
    <property type="component" value="Unassembled WGS sequence"/>
</dbReference>
<dbReference type="GO" id="GO:0045087">
    <property type="term" value="P:innate immune response"/>
    <property type="evidence" value="ECO:0007669"/>
    <property type="project" value="InterPro"/>
</dbReference>
<evidence type="ECO:0000313" key="4">
    <source>
        <dbReference type="Proteomes" id="UP001177140"/>
    </source>
</evidence>
<keyword evidence="2" id="KW-0732">Signal</keyword>
<proteinExistence type="predicted"/>
<feature type="compositionally biased region" description="Low complexity" evidence="1">
    <location>
        <begin position="76"/>
        <end position="88"/>
    </location>
</feature>
<gene>
    <name evidence="3" type="ORF">MKW94_016854</name>
</gene>
<feature type="region of interest" description="Disordered" evidence="1">
    <location>
        <begin position="76"/>
        <end position="109"/>
    </location>
</feature>
<dbReference type="InterPro" id="IPR044700">
    <property type="entry name" value="PIP2/PIPL1"/>
</dbReference>
<dbReference type="GO" id="GO:0050793">
    <property type="term" value="P:regulation of developmental process"/>
    <property type="evidence" value="ECO:0007669"/>
    <property type="project" value="InterPro"/>
</dbReference>
<feature type="chain" id="PRO_5041324335" evidence="2">
    <location>
        <begin position="27"/>
        <end position="109"/>
    </location>
</feature>
<dbReference type="PANTHER" id="PTHR34663:SF9">
    <property type="entry name" value="OS06G0637400 PROTEIN"/>
    <property type="match status" value="1"/>
</dbReference>
<reference evidence="3" key="1">
    <citation type="submission" date="2022-03" db="EMBL/GenBank/DDBJ databases">
        <title>A functionally conserved STORR gene fusion in Papaver species that diverged 16.8 million years ago.</title>
        <authorList>
            <person name="Catania T."/>
        </authorList>
    </citation>
    <scope>NUCLEOTIDE SEQUENCE</scope>
    <source>
        <strain evidence="3">S-191538</strain>
    </source>
</reference>
<accession>A0AA41VTV1</accession>
<name>A0AA41VTV1_PAPNU</name>